<comment type="caution">
    <text evidence="5">The sequence shown here is derived from an EMBL/GenBank/DDBJ whole genome shotgun (WGS) entry which is preliminary data.</text>
</comment>
<dbReference type="PANTHER" id="PTHR24220:SF86">
    <property type="entry name" value="ABC TRANSPORTER ABCH.1"/>
    <property type="match status" value="1"/>
</dbReference>
<dbReference type="PANTHER" id="PTHR24220">
    <property type="entry name" value="IMPORT ATP-BINDING PROTEIN"/>
    <property type="match status" value="1"/>
</dbReference>
<dbReference type="AlphaFoldDB" id="A0A3D9SMT7"/>
<reference evidence="5 6" key="1">
    <citation type="submission" date="2018-08" db="EMBL/GenBank/DDBJ databases">
        <title>Sequencing the genomes of 1000 actinobacteria strains.</title>
        <authorList>
            <person name="Klenk H.-P."/>
        </authorList>
    </citation>
    <scope>NUCLEOTIDE SEQUENCE [LARGE SCALE GENOMIC DNA]</scope>
    <source>
        <strain evidence="5 6">DSM 43927</strain>
    </source>
</reference>
<dbReference type="InterPro" id="IPR003439">
    <property type="entry name" value="ABC_transporter-like_ATP-bd"/>
</dbReference>
<dbReference type="SUPFAM" id="SSF52540">
    <property type="entry name" value="P-loop containing nucleoside triphosphate hydrolases"/>
    <property type="match status" value="1"/>
</dbReference>
<keyword evidence="2" id="KW-0547">Nucleotide-binding</keyword>
<dbReference type="CDD" id="cd03255">
    <property type="entry name" value="ABC_MJ0796_LolCDE_FtsE"/>
    <property type="match status" value="1"/>
</dbReference>
<dbReference type="FunFam" id="3.40.50.300:FF:000032">
    <property type="entry name" value="Export ABC transporter ATP-binding protein"/>
    <property type="match status" value="1"/>
</dbReference>
<dbReference type="GO" id="GO:0016887">
    <property type="term" value="F:ATP hydrolysis activity"/>
    <property type="evidence" value="ECO:0007669"/>
    <property type="project" value="InterPro"/>
</dbReference>
<dbReference type="Pfam" id="PF00005">
    <property type="entry name" value="ABC_tran"/>
    <property type="match status" value="1"/>
</dbReference>
<dbReference type="InterPro" id="IPR027417">
    <property type="entry name" value="P-loop_NTPase"/>
</dbReference>
<feature type="domain" description="ABC transporter" evidence="4">
    <location>
        <begin position="5"/>
        <end position="229"/>
    </location>
</feature>
<evidence type="ECO:0000313" key="6">
    <source>
        <dbReference type="Proteomes" id="UP000256661"/>
    </source>
</evidence>
<dbReference type="GO" id="GO:0005886">
    <property type="term" value="C:plasma membrane"/>
    <property type="evidence" value="ECO:0007669"/>
    <property type="project" value="TreeGrafter"/>
</dbReference>
<dbReference type="PROSITE" id="PS00211">
    <property type="entry name" value="ABC_TRANSPORTER_1"/>
    <property type="match status" value="1"/>
</dbReference>
<keyword evidence="6" id="KW-1185">Reference proteome</keyword>
<dbReference type="OrthoDB" id="3266715at2"/>
<dbReference type="GO" id="GO:0098796">
    <property type="term" value="C:membrane protein complex"/>
    <property type="evidence" value="ECO:0007669"/>
    <property type="project" value="UniProtKB-ARBA"/>
</dbReference>
<dbReference type="InterPro" id="IPR017871">
    <property type="entry name" value="ABC_transporter-like_CS"/>
</dbReference>
<dbReference type="InterPro" id="IPR015854">
    <property type="entry name" value="ABC_transpr_LolD-like"/>
</dbReference>
<accession>A0A3D9SMT7</accession>
<keyword evidence="1" id="KW-0813">Transport</keyword>
<dbReference type="PROSITE" id="PS50893">
    <property type="entry name" value="ABC_TRANSPORTER_2"/>
    <property type="match status" value="1"/>
</dbReference>
<evidence type="ECO:0000256" key="2">
    <source>
        <dbReference type="ARBA" id="ARBA00022741"/>
    </source>
</evidence>
<evidence type="ECO:0000256" key="3">
    <source>
        <dbReference type="ARBA" id="ARBA00022840"/>
    </source>
</evidence>
<dbReference type="RefSeq" id="WP_116022700.1">
    <property type="nucleotide sequence ID" value="NZ_QTTT01000001.1"/>
</dbReference>
<gene>
    <name evidence="5" type="ORF">DFJ69_2626</name>
</gene>
<dbReference type="EMBL" id="QTTT01000001">
    <property type="protein sequence ID" value="REE97168.1"/>
    <property type="molecule type" value="Genomic_DNA"/>
</dbReference>
<dbReference type="GO" id="GO:0022857">
    <property type="term" value="F:transmembrane transporter activity"/>
    <property type="evidence" value="ECO:0007669"/>
    <property type="project" value="TreeGrafter"/>
</dbReference>
<evidence type="ECO:0000313" key="5">
    <source>
        <dbReference type="EMBL" id="REE97168.1"/>
    </source>
</evidence>
<proteinExistence type="predicted"/>
<name>A0A3D9SMT7_9ACTN</name>
<protein>
    <submittedName>
        <fullName evidence="5">Putative ABC transport system ATP-binding protein</fullName>
    </submittedName>
</protein>
<sequence>MTPVLQMDDVVKRYDGGVHAVRGVSLTVEAGELLAVVGPSGSGKSSLLHLMGALDRPTSGTVRLLGHDTAAVDDRRLSAMRATWIGFVFQQFMLIPHLTAVDNVAAGLIYLGAPPAARTRLATAALRRVGLGHRLDHRPQEMSGGEQQRVAVARAIVARPPLVLADEPTGNLDSAAGEGVLSLLRELHDEGTTIIIVTHDNGIADALPRKVEVFDGRIRFDGRASEALT</sequence>
<keyword evidence="3 5" id="KW-0067">ATP-binding</keyword>
<organism evidence="5 6">
    <name type="scientific">Thermomonospora umbrina</name>
    <dbReference type="NCBI Taxonomy" id="111806"/>
    <lineage>
        <taxon>Bacteria</taxon>
        <taxon>Bacillati</taxon>
        <taxon>Actinomycetota</taxon>
        <taxon>Actinomycetes</taxon>
        <taxon>Streptosporangiales</taxon>
        <taxon>Thermomonosporaceae</taxon>
        <taxon>Thermomonospora</taxon>
    </lineage>
</organism>
<dbReference type="Gene3D" id="3.40.50.300">
    <property type="entry name" value="P-loop containing nucleotide triphosphate hydrolases"/>
    <property type="match status" value="1"/>
</dbReference>
<dbReference type="InterPro" id="IPR017911">
    <property type="entry name" value="MacB-like_ATP-bd"/>
</dbReference>
<evidence type="ECO:0000259" key="4">
    <source>
        <dbReference type="PROSITE" id="PS50893"/>
    </source>
</evidence>
<dbReference type="InterPro" id="IPR003593">
    <property type="entry name" value="AAA+_ATPase"/>
</dbReference>
<dbReference type="GO" id="GO:0005524">
    <property type="term" value="F:ATP binding"/>
    <property type="evidence" value="ECO:0007669"/>
    <property type="project" value="UniProtKB-KW"/>
</dbReference>
<dbReference type="Proteomes" id="UP000256661">
    <property type="component" value="Unassembled WGS sequence"/>
</dbReference>
<evidence type="ECO:0000256" key="1">
    <source>
        <dbReference type="ARBA" id="ARBA00022448"/>
    </source>
</evidence>
<dbReference type="SMART" id="SM00382">
    <property type="entry name" value="AAA"/>
    <property type="match status" value="1"/>
</dbReference>